<evidence type="ECO:0000313" key="2">
    <source>
        <dbReference type="Proteomes" id="UP000235388"/>
    </source>
</evidence>
<accession>A0A2N5TUS3</accession>
<keyword evidence="2" id="KW-1185">Reference proteome</keyword>
<organism evidence="1 2">
    <name type="scientific">Puccinia coronata f. sp. avenae</name>
    <dbReference type="NCBI Taxonomy" id="200324"/>
    <lineage>
        <taxon>Eukaryota</taxon>
        <taxon>Fungi</taxon>
        <taxon>Dikarya</taxon>
        <taxon>Basidiomycota</taxon>
        <taxon>Pucciniomycotina</taxon>
        <taxon>Pucciniomycetes</taxon>
        <taxon>Pucciniales</taxon>
        <taxon>Pucciniaceae</taxon>
        <taxon>Puccinia</taxon>
    </lineage>
</organism>
<proteinExistence type="predicted"/>
<dbReference type="AlphaFoldDB" id="A0A2N5TUS3"/>
<dbReference type="Proteomes" id="UP000235388">
    <property type="component" value="Unassembled WGS sequence"/>
</dbReference>
<evidence type="ECO:0000313" key="1">
    <source>
        <dbReference type="EMBL" id="PLW29234.1"/>
    </source>
</evidence>
<gene>
    <name evidence="1" type="ORF">PCANC_15764</name>
</gene>
<name>A0A2N5TUS3_9BASI</name>
<sequence length="70" mass="7979">MIEEWGDEVNLTASFNGDMADMGGYASGARAGKMWMTEEPRSDFRRPLWTELHFPAIYMSSTSTSRDLLR</sequence>
<comment type="caution">
    <text evidence="1">The sequence shown here is derived from an EMBL/GenBank/DDBJ whole genome shotgun (WGS) entry which is preliminary data.</text>
</comment>
<reference evidence="1 2" key="1">
    <citation type="submission" date="2017-11" db="EMBL/GenBank/DDBJ databases">
        <title>De novo assembly and phasing of dikaryotic genomes from two isolates of Puccinia coronata f. sp. avenae, the causal agent of oat crown rust.</title>
        <authorList>
            <person name="Miller M.E."/>
            <person name="Zhang Y."/>
            <person name="Omidvar V."/>
            <person name="Sperschneider J."/>
            <person name="Schwessinger B."/>
            <person name="Raley C."/>
            <person name="Palmer J.M."/>
            <person name="Garnica D."/>
            <person name="Upadhyaya N."/>
            <person name="Rathjen J."/>
            <person name="Taylor J.M."/>
            <person name="Park R.F."/>
            <person name="Dodds P.N."/>
            <person name="Hirsch C.D."/>
            <person name="Kianian S.F."/>
            <person name="Figueroa M."/>
        </authorList>
    </citation>
    <scope>NUCLEOTIDE SEQUENCE [LARGE SCALE GENOMIC DNA]</scope>
    <source>
        <strain evidence="1">12NC29</strain>
    </source>
</reference>
<dbReference type="EMBL" id="PGCJ01000417">
    <property type="protein sequence ID" value="PLW29234.1"/>
    <property type="molecule type" value="Genomic_DNA"/>
</dbReference>
<protein>
    <submittedName>
        <fullName evidence="1">Uncharacterized protein</fullName>
    </submittedName>
</protein>